<dbReference type="PANTHER" id="PTHR26452">
    <property type="entry name" value="OLFACTORY RECEPTOR"/>
    <property type="match status" value="1"/>
</dbReference>
<feature type="transmembrane region" description="Helical" evidence="10">
    <location>
        <begin position="251"/>
        <end position="269"/>
    </location>
</feature>
<feature type="transmembrane region" description="Helical" evidence="10">
    <location>
        <begin position="93"/>
        <end position="113"/>
    </location>
</feature>
<dbReference type="InterPro" id="IPR000725">
    <property type="entry name" value="Olfact_rcpt"/>
</dbReference>
<reference evidence="12" key="2">
    <citation type="submission" date="2025-09" db="UniProtKB">
        <authorList>
            <consortium name="Ensembl"/>
        </authorList>
    </citation>
    <scope>IDENTIFICATION</scope>
</reference>
<evidence type="ECO:0000256" key="2">
    <source>
        <dbReference type="ARBA" id="ARBA00022475"/>
    </source>
</evidence>
<dbReference type="GeneTree" id="ENSGT01150000286988"/>
<keyword evidence="6" id="KW-0297">G-protein coupled receptor</keyword>
<dbReference type="Pfam" id="PF13853">
    <property type="entry name" value="7tm_4"/>
    <property type="match status" value="1"/>
</dbReference>
<keyword evidence="13" id="KW-1185">Reference proteome</keyword>
<evidence type="ECO:0000313" key="12">
    <source>
        <dbReference type="Ensembl" id="ENSLLEP00000005922.1"/>
    </source>
</evidence>
<evidence type="ECO:0000256" key="4">
    <source>
        <dbReference type="ARBA" id="ARBA00022725"/>
    </source>
</evidence>
<organism evidence="12 13">
    <name type="scientific">Leptobrachium leishanense</name>
    <name type="common">Leishan spiny toad</name>
    <dbReference type="NCBI Taxonomy" id="445787"/>
    <lineage>
        <taxon>Eukaryota</taxon>
        <taxon>Metazoa</taxon>
        <taxon>Chordata</taxon>
        <taxon>Craniata</taxon>
        <taxon>Vertebrata</taxon>
        <taxon>Euteleostomi</taxon>
        <taxon>Amphibia</taxon>
        <taxon>Batrachia</taxon>
        <taxon>Anura</taxon>
        <taxon>Pelobatoidea</taxon>
        <taxon>Megophryidae</taxon>
        <taxon>Leptobrachium</taxon>
    </lineage>
</organism>
<evidence type="ECO:0000256" key="7">
    <source>
        <dbReference type="ARBA" id="ARBA00023136"/>
    </source>
</evidence>
<evidence type="ECO:0000256" key="10">
    <source>
        <dbReference type="SAM" id="Phobius"/>
    </source>
</evidence>
<dbReference type="Gene3D" id="1.20.1070.10">
    <property type="entry name" value="Rhodopsin 7-helix transmembrane proteins"/>
    <property type="match status" value="1"/>
</dbReference>
<keyword evidence="3 10" id="KW-0812">Transmembrane</keyword>
<dbReference type="FunFam" id="1.20.1070.10:FF:000003">
    <property type="entry name" value="Olfactory receptor"/>
    <property type="match status" value="1"/>
</dbReference>
<feature type="transmembrane region" description="Helical" evidence="10">
    <location>
        <begin position="68"/>
        <end position="87"/>
    </location>
</feature>
<name>A0A8C5P945_9ANUR</name>
<feature type="transmembrane region" description="Helical" evidence="10">
    <location>
        <begin position="177"/>
        <end position="204"/>
    </location>
</feature>
<feature type="transmembrane region" description="Helical" evidence="10">
    <location>
        <begin position="216"/>
        <end position="239"/>
    </location>
</feature>
<evidence type="ECO:0000256" key="3">
    <source>
        <dbReference type="ARBA" id="ARBA00022692"/>
    </source>
</evidence>
<protein>
    <recommendedName>
        <fullName evidence="11">G-protein coupled receptors family 1 profile domain-containing protein</fullName>
    </recommendedName>
</protein>
<evidence type="ECO:0000313" key="13">
    <source>
        <dbReference type="Proteomes" id="UP000694569"/>
    </source>
</evidence>
<dbReference type="SUPFAM" id="SSF81321">
    <property type="entry name" value="Family A G protein-coupled receptor-like"/>
    <property type="match status" value="1"/>
</dbReference>
<keyword evidence="4" id="KW-0552">Olfaction</keyword>
<evidence type="ECO:0000256" key="1">
    <source>
        <dbReference type="ARBA" id="ARBA00004651"/>
    </source>
</evidence>
<dbReference type="AlphaFoldDB" id="A0A8C5P945"/>
<evidence type="ECO:0000256" key="8">
    <source>
        <dbReference type="ARBA" id="ARBA00023170"/>
    </source>
</evidence>
<keyword evidence="5 10" id="KW-1133">Transmembrane helix</keyword>
<dbReference type="PRINTS" id="PR00237">
    <property type="entry name" value="GPCRRHODOPSN"/>
</dbReference>
<feature type="transmembrane region" description="Helical" evidence="10">
    <location>
        <begin position="120"/>
        <end position="137"/>
    </location>
</feature>
<reference evidence="12" key="1">
    <citation type="submission" date="2025-08" db="UniProtKB">
        <authorList>
            <consortium name="Ensembl"/>
        </authorList>
    </citation>
    <scope>IDENTIFICATION</scope>
</reference>
<evidence type="ECO:0000256" key="5">
    <source>
        <dbReference type="ARBA" id="ARBA00022989"/>
    </source>
</evidence>
<accession>A0A8C5P945</accession>
<feature type="domain" description="G-protein coupled receptors family 1 profile" evidence="11">
    <location>
        <begin position="18"/>
        <end position="269"/>
    </location>
</feature>
<dbReference type="GO" id="GO:0004984">
    <property type="term" value="F:olfactory receptor activity"/>
    <property type="evidence" value="ECO:0007669"/>
    <property type="project" value="InterPro"/>
</dbReference>
<evidence type="ECO:0000256" key="9">
    <source>
        <dbReference type="ARBA" id="ARBA00023224"/>
    </source>
</evidence>
<dbReference type="Proteomes" id="UP000694569">
    <property type="component" value="Unplaced"/>
</dbReference>
<evidence type="ECO:0000259" key="11">
    <source>
        <dbReference type="PROSITE" id="PS50262"/>
    </source>
</evidence>
<dbReference type="InterPro" id="IPR017452">
    <property type="entry name" value="GPCR_Rhodpsn_7TM"/>
</dbReference>
<comment type="subcellular location">
    <subcellularLocation>
        <location evidence="1">Cell membrane</location>
        <topology evidence="1">Multi-pass membrane protein</topology>
    </subcellularLocation>
</comment>
<keyword evidence="7 10" id="KW-0472">Membrane</keyword>
<proteinExistence type="predicted"/>
<dbReference type="PROSITE" id="PS50262">
    <property type="entry name" value="G_PROTEIN_RECEP_F1_2"/>
    <property type="match status" value="1"/>
</dbReference>
<dbReference type="Ensembl" id="ENSLLET00000006170.1">
    <property type="protein sequence ID" value="ENSLLEP00000005922.1"/>
    <property type="gene ID" value="ENSLLEG00000003732.1"/>
</dbReference>
<dbReference type="InterPro" id="IPR050516">
    <property type="entry name" value="Olfactory_GPCR"/>
</dbReference>
<dbReference type="PRINTS" id="PR00245">
    <property type="entry name" value="OLFACTORYR"/>
</dbReference>
<keyword evidence="9" id="KW-0807">Transducer</keyword>
<evidence type="ECO:0000256" key="6">
    <source>
        <dbReference type="ARBA" id="ARBA00023040"/>
    </source>
</evidence>
<keyword evidence="4" id="KW-0716">Sensory transduction</keyword>
<sequence>MEESNHSTVDEFYLLGVTNDGIVVLILEMSDLHSPMYLFLANLSACDLCYSTVITPKLLYDMFLKRKSITFIGCTFQLYFFTLLGSIEEFSTMLSTMAYDRYVAICHPLLYVVIMNRTKCILLLIAVYAGGILTAGIHTSSAITLSFCGSNIINHFYCDIPPLMDLSCSDTYINKTIIFALTLVLGFVSVVVIIASYIYIFITIIQIQSAEGRHKAFSTCTSHISCVALFYGTAFFMYLRPSSGYSGTQNKIVSIFYTVIIPMLNPFIYSLRNSEVKGAVNFATS</sequence>
<keyword evidence="2" id="KW-1003">Cell membrane</keyword>
<dbReference type="GO" id="GO:0005886">
    <property type="term" value="C:plasma membrane"/>
    <property type="evidence" value="ECO:0007669"/>
    <property type="project" value="UniProtKB-SubCell"/>
</dbReference>
<dbReference type="InterPro" id="IPR000276">
    <property type="entry name" value="GPCR_Rhodpsn"/>
</dbReference>
<keyword evidence="8" id="KW-0675">Receptor</keyword>
<dbReference type="OrthoDB" id="9615015at2759"/>
<dbReference type="GO" id="GO:0004930">
    <property type="term" value="F:G protein-coupled receptor activity"/>
    <property type="evidence" value="ECO:0007669"/>
    <property type="project" value="UniProtKB-KW"/>
</dbReference>